<dbReference type="PROSITE" id="PS01124">
    <property type="entry name" value="HTH_ARAC_FAMILY_2"/>
    <property type="match status" value="1"/>
</dbReference>
<dbReference type="GO" id="GO:0003700">
    <property type="term" value="F:DNA-binding transcription factor activity"/>
    <property type="evidence" value="ECO:0007669"/>
    <property type="project" value="InterPro"/>
</dbReference>
<feature type="domain" description="Response regulatory" evidence="6">
    <location>
        <begin position="40"/>
        <end position="155"/>
    </location>
</feature>
<dbReference type="SMART" id="SM00448">
    <property type="entry name" value="REC"/>
    <property type="match status" value="1"/>
</dbReference>
<dbReference type="Pfam" id="PF12833">
    <property type="entry name" value="HTH_18"/>
    <property type="match status" value="1"/>
</dbReference>
<dbReference type="InterPro" id="IPR011006">
    <property type="entry name" value="CheY-like_superfamily"/>
</dbReference>
<dbReference type="AlphaFoldDB" id="R9HUV1"/>
<name>R9HUV1_BACUN</name>
<accession>R9HUV1</accession>
<dbReference type="GO" id="GO:0043565">
    <property type="term" value="F:sequence-specific DNA binding"/>
    <property type="evidence" value="ECO:0007669"/>
    <property type="project" value="InterPro"/>
</dbReference>
<sequence length="292" mass="33828">MFVCGFGGDTSLNIPDTFQVNESEIAFHGFSKKKNMDRPLVILADNDKGFKDYLEKRLSECFVVRSFDDGQEALEVICEEYPDLVICDIMLKGMSGEELSSKLKTSRDTSFIPVILMGAHIDVKRREKRCSSQADLFVCKPFNLEDLKVEISILINNSRFLRKTFLQKVFGEDFLTKPMERAQQDANLAFLNEVKLYIMENMDKEDLTVDDIASRMCMSRTTFYNKWKLLTGEAPKYLISRIRMEKARELLESGKFSVTMVAEMVGMRNLKNFRGRYKEYFGKTPKEFMKKV</sequence>
<keyword evidence="1" id="KW-0805">Transcription regulation</keyword>
<dbReference type="Gene3D" id="3.40.50.2300">
    <property type="match status" value="1"/>
</dbReference>
<comment type="caution">
    <text evidence="7">The sequence shown here is derived from an EMBL/GenBank/DDBJ whole genome shotgun (WGS) entry which is preliminary data.</text>
</comment>
<keyword evidence="2" id="KW-0238">DNA-binding</keyword>
<organism evidence="7 8">
    <name type="scientific">Bacteroides uniformis dnLKV2</name>
    <dbReference type="NCBI Taxonomy" id="1235787"/>
    <lineage>
        <taxon>Bacteria</taxon>
        <taxon>Pseudomonadati</taxon>
        <taxon>Bacteroidota</taxon>
        <taxon>Bacteroidia</taxon>
        <taxon>Bacteroidales</taxon>
        <taxon>Bacteroidaceae</taxon>
        <taxon>Bacteroides</taxon>
    </lineage>
</organism>
<evidence type="ECO:0000313" key="7">
    <source>
        <dbReference type="EMBL" id="EOS07684.1"/>
    </source>
</evidence>
<reference evidence="7 8" key="1">
    <citation type="submission" date="2013-04" db="EMBL/GenBank/DDBJ databases">
        <title>The Genome Sequence of Bacteroides uniformis dnLKV2.</title>
        <authorList>
            <consortium name="The Broad Institute Genomics Platform"/>
            <consortium name="The Broad Institute Genome Sequencing Center for Infectious Disease"/>
            <person name="Earl A."/>
            <person name="Xavier R."/>
            <person name="Kuhn K."/>
            <person name="Stappenbeck T."/>
            <person name="Walker B."/>
            <person name="Young S."/>
            <person name="Zeng Q."/>
            <person name="Gargeya S."/>
            <person name="Fitzgerald M."/>
            <person name="Haas B."/>
            <person name="Abouelleil A."/>
            <person name="Allen A.W."/>
            <person name="Alvarado L."/>
            <person name="Arachchi H.M."/>
            <person name="Berlin A.M."/>
            <person name="Chapman S.B."/>
            <person name="Gainer-Dewar J."/>
            <person name="Goldberg J."/>
            <person name="Griggs A."/>
            <person name="Gujja S."/>
            <person name="Hansen M."/>
            <person name="Howarth C."/>
            <person name="Imamovic A."/>
            <person name="Ireland A."/>
            <person name="Larimer J."/>
            <person name="McCowan C."/>
            <person name="Murphy C."/>
            <person name="Pearson M."/>
            <person name="Poon T.W."/>
            <person name="Priest M."/>
            <person name="Roberts A."/>
            <person name="Saif S."/>
            <person name="Shea T."/>
            <person name="Sisk P."/>
            <person name="Sykes S."/>
            <person name="Wortman J."/>
            <person name="Nusbaum C."/>
            <person name="Birren B."/>
        </authorList>
    </citation>
    <scope>NUCLEOTIDE SEQUENCE [LARGE SCALE GENOMIC DNA]</scope>
    <source>
        <strain evidence="8">dnLKV2</strain>
    </source>
</reference>
<evidence type="ECO:0000313" key="8">
    <source>
        <dbReference type="Proteomes" id="UP000014212"/>
    </source>
</evidence>
<dbReference type="PROSITE" id="PS50110">
    <property type="entry name" value="RESPONSE_REGULATORY"/>
    <property type="match status" value="1"/>
</dbReference>
<dbReference type="Pfam" id="PF00072">
    <property type="entry name" value="Response_reg"/>
    <property type="match status" value="1"/>
</dbReference>
<feature type="modified residue" description="4-aspartylphosphate" evidence="4">
    <location>
        <position position="88"/>
    </location>
</feature>
<dbReference type="GO" id="GO:0000160">
    <property type="term" value="P:phosphorelay signal transduction system"/>
    <property type="evidence" value="ECO:0007669"/>
    <property type="project" value="InterPro"/>
</dbReference>
<gene>
    <name evidence="7" type="ORF">C801_02199</name>
</gene>
<protein>
    <submittedName>
        <fullName evidence="7">Uncharacterized protein</fullName>
    </submittedName>
</protein>
<dbReference type="SUPFAM" id="SSF52172">
    <property type="entry name" value="CheY-like"/>
    <property type="match status" value="1"/>
</dbReference>
<dbReference type="InterPro" id="IPR018060">
    <property type="entry name" value="HTH_AraC"/>
</dbReference>
<dbReference type="PANTHER" id="PTHR43280">
    <property type="entry name" value="ARAC-FAMILY TRANSCRIPTIONAL REGULATOR"/>
    <property type="match status" value="1"/>
</dbReference>
<proteinExistence type="predicted"/>
<evidence type="ECO:0000256" key="3">
    <source>
        <dbReference type="ARBA" id="ARBA00023163"/>
    </source>
</evidence>
<evidence type="ECO:0000256" key="1">
    <source>
        <dbReference type="ARBA" id="ARBA00023015"/>
    </source>
</evidence>
<evidence type="ECO:0000256" key="4">
    <source>
        <dbReference type="PROSITE-ProRule" id="PRU00169"/>
    </source>
</evidence>
<dbReference type="InterPro" id="IPR009057">
    <property type="entry name" value="Homeodomain-like_sf"/>
</dbReference>
<dbReference type="PANTHER" id="PTHR43280:SF10">
    <property type="entry name" value="REGULATORY PROTEIN POCR"/>
    <property type="match status" value="1"/>
</dbReference>
<dbReference type="HOGENOM" id="CLU_000445_5_1_10"/>
<dbReference type="Proteomes" id="UP000014212">
    <property type="component" value="Unassembled WGS sequence"/>
</dbReference>
<dbReference type="PROSITE" id="PS00041">
    <property type="entry name" value="HTH_ARAC_FAMILY_1"/>
    <property type="match status" value="1"/>
</dbReference>
<keyword evidence="3" id="KW-0804">Transcription</keyword>
<evidence type="ECO:0000256" key="2">
    <source>
        <dbReference type="ARBA" id="ARBA00023125"/>
    </source>
</evidence>
<evidence type="ECO:0000259" key="5">
    <source>
        <dbReference type="PROSITE" id="PS01124"/>
    </source>
</evidence>
<dbReference type="CDD" id="cd00156">
    <property type="entry name" value="REC"/>
    <property type="match status" value="1"/>
</dbReference>
<dbReference type="PATRIC" id="fig|1235787.3.peg.2228"/>
<dbReference type="SMART" id="SM00342">
    <property type="entry name" value="HTH_ARAC"/>
    <property type="match status" value="1"/>
</dbReference>
<evidence type="ECO:0000259" key="6">
    <source>
        <dbReference type="PROSITE" id="PS50110"/>
    </source>
</evidence>
<keyword evidence="4" id="KW-0597">Phosphoprotein</keyword>
<dbReference type="EMBL" id="ASSO01000008">
    <property type="protein sequence ID" value="EOS07684.1"/>
    <property type="molecule type" value="Genomic_DNA"/>
</dbReference>
<dbReference type="InterPro" id="IPR001789">
    <property type="entry name" value="Sig_transdc_resp-reg_receiver"/>
</dbReference>
<dbReference type="InterPro" id="IPR018062">
    <property type="entry name" value="HTH_AraC-typ_CS"/>
</dbReference>
<dbReference type="Gene3D" id="1.10.10.60">
    <property type="entry name" value="Homeodomain-like"/>
    <property type="match status" value="1"/>
</dbReference>
<feature type="domain" description="HTH araC/xylS-type" evidence="5">
    <location>
        <begin position="192"/>
        <end position="291"/>
    </location>
</feature>
<dbReference type="SUPFAM" id="SSF46689">
    <property type="entry name" value="Homeodomain-like"/>
    <property type="match status" value="1"/>
</dbReference>